<dbReference type="AlphaFoldDB" id="A0A2P2PXL3"/>
<protein>
    <submittedName>
        <fullName evidence="1">Uncharacterized protein</fullName>
    </submittedName>
</protein>
<accession>A0A2P2PXL3</accession>
<dbReference type="EMBL" id="GGEC01078905">
    <property type="protein sequence ID" value="MBX59389.1"/>
    <property type="molecule type" value="Transcribed_RNA"/>
</dbReference>
<sequence length="41" mass="4840">MDPMPLIEGVKESLKSWVQEHLKRQQFGILKLKFPRKCSNV</sequence>
<proteinExistence type="predicted"/>
<name>A0A2P2PXL3_RHIMU</name>
<reference evidence="1" key="1">
    <citation type="submission" date="2018-02" db="EMBL/GenBank/DDBJ databases">
        <title>Rhizophora mucronata_Transcriptome.</title>
        <authorList>
            <person name="Meera S.P."/>
            <person name="Sreeshan A."/>
            <person name="Augustine A."/>
        </authorList>
    </citation>
    <scope>NUCLEOTIDE SEQUENCE</scope>
    <source>
        <tissue evidence="1">Leaf</tissue>
    </source>
</reference>
<organism evidence="1">
    <name type="scientific">Rhizophora mucronata</name>
    <name type="common">Asiatic mangrove</name>
    <dbReference type="NCBI Taxonomy" id="61149"/>
    <lineage>
        <taxon>Eukaryota</taxon>
        <taxon>Viridiplantae</taxon>
        <taxon>Streptophyta</taxon>
        <taxon>Embryophyta</taxon>
        <taxon>Tracheophyta</taxon>
        <taxon>Spermatophyta</taxon>
        <taxon>Magnoliopsida</taxon>
        <taxon>eudicotyledons</taxon>
        <taxon>Gunneridae</taxon>
        <taxon>Pentapetalae</taxon>
        <taxon>rosids</taxon>
        <taxon>fabids</taxon>
        <taxon>Malpighiales</taxon>
        <taxon>Rhizophoraceae</taxon>
        <taxon>Rhizophora</taxon>
    </lineage>
</organism>
<evidence type="ECO:0000313" key="1">
    <source>
        <dbReference type="EMBL" id="MBX59389.1"/>
    </source>
</evidence>